<dbReference type="AlphaFoldDB" id="A0A1E3NJ52"/>
<dbReference type="CDD" id="cd02021">
    <property type="entry name" value="GntK"/>
    <property type="match status" value="1"/>
</dbReference>
<keyword evidence="7 9" id="KW-0067">ATP-binding</keyword>
<dbReference type="Pfam" id="PF01583">
    <property type="entry name" value="APS_kinase"/>
    <property type="match status" value="1"/>
</dbReference>
<dbReference type="GO" id="GO:0005975">
    <property type="term" value="P:carbohydrate metabolic process"/>
    <property type="evidence" value="ECO:0007669"/>
    <property type="project" value="InterPro"/>
</dbReference>
<dbReference type="RefSeq" id="XP_019016721.1">
    <property type="nucleotide sequence ID" value="XM_019162918.1"/>
</dbReference>
<dbReference type="GeneID" id="30179605"/>
<dbReference type="Proteomes" id="UP000094455">
    <property type="component" value="Unassembled WGS sequence"/>
</dbReference>
<dbReference type="PANTHER" id="PTHR43442:SF3">
    <property type="entry name" value="GLUCONOKINASE-RELATED"/>
    <property type="match status" value="1"/>
</dbReference>
<dbReference type="GO" id="GO:0005737">
    <property type="term" value="C:cytoplasm"/>
    <property type="evidence" value="ECO:0007669"/>
    <property type="project" value="TreeGrafter"/>
</dbReference>
<dbReference type="InterPro" id="IPR006001">
    <property type="entry name" value="Therm_gnt_kin"/>
</dbReference>
<evidence type="ECO:0000256" key="2">
    <source>
        <dbReference type="ARBA" id="ARBA00008420"/>
    </source>
</evidence>
<evidence type="ECO:0000256" key="5">
    <source>
        <dbReference type="ARBA" id="ARBA00022741"/>
    </source>
</evidence>
<keyword evidence="4 9" id="KW-0808">Transferase</keyword>
<dbReference type="Gene3D" id="3.40.50.300">
    <property type="entry name" value="P-loop containing nucleotide triphosphate hydrolases"/>
    <property type="match status" value="1"/>
</dbReference>
<dbReference type="GO" id="GO:0005524">
    <property type="term" value="F:ATP binding"/>
    <property type="evidence" value="ECO:0007669"/>
    <property type="project" value="UniProtKB-KW"/>
</dbReference>
<evidence type="ECO:0000256" key="4">
    <source>
        <dbReference type="ARBA" id="ARBA00022679"/>
    </source>
</evidence>
<dbReference type="NCBIfam" id="TIGR01313">
    <property type="entry name" value="therm_gnt_kin"/>
    <property type="match status" value="1"/>
</dbReference>
<organism evidence="11 12">
    <name type="scientific">Pichia membranifaciens NRRL Y-2026</name>
    <dbReference type="NCBI Taxonomy" id="763406"/>
    <lineage>
        <taxon>Eukaryota</taxon>
        <taxon>Fungi</taxon>
        <taxon>Dikarya</taxon>
        <taxon>Ascomycota</taxon>
        <taxon>Saccharomycotina</taxon>
        <taxon>Pichiomycetes</taxon>
        <taxon>Pichiales</taxon>
        <taxon>Pichiaceae</taxon>
        <taxon>Pichia</taxon>
    </lineage>
</organism>
<keyword evidence="6 9" id="KW-0418">Kinase</keyword>
<dbReference type="InterPro" id="IPR059117">
    <property type="entry name" value="APS_kinase_dom"/>
</dbReference>
<comment type="pathway">
    <text evidence="1 9">Carbohydrate acid metabolism; D-gluconate degradation.</text>
</comment>
<sequence length="177" mass="20278">MACVVFIGGPSGTGKSTVSQELVSQLSKTVKCCLIEGDEWHSLANIEKMSNNIPLTDEDRWPWLKKLAQLASLNAKDYEVVVIACSMLKKSYRDLLKSELANDKNITKLSLFLLCNTYENVLRQMKQRKNHFFKESMLRSQYDTFEKPDESVESGVYILHCDHKTQRELADEIRGKL</sequence>
<protein>
    <recommendedName>
        <fullName evidence="3 9">Gluconokinase</fullName>
        <ecNumber evidence="3 9">2.7.1.12</ecNumber>
    </recommendedName>
</protein>
<dbReference type="UniPathway" id="UPA00792"/>
<evidence type="ECO:0000313" key="12">
    <source>
        <dbReference type="Proteomes" id="UP000094455"/>
    </source>
</evidence>
<dbReference type="GO" id="GO:0046316">
    <property type="term" value="F:gluconokinase activity"/>
    <property type="evidence" value="ECO:0007669"/>
    <property type="project" value="UniProtKB-EC"/>
</dbReference>
<keyword evidence="12" id="KW-1185">Reference proteome</keyword>
<evidence type="ECO:0000313" key="11">
    <source>
        <dbReference type="EMBL" id="ODQ45608.1"/>
    </source>
</evidence>
<dbReference type="PANTHER" id="PTHR43442">
    <property type="entry name" value="GLUCONOKINASE-RELATED"/>
    <property type="match status" value="1"/>
</dbReference>
<dbReference type="InterPro" id="IPR027417">
    <property type="entry name" value="P-loop_NTPase"/>
</dbReference>
<comment type="catalytic activity">
    <reaction evidence="8 9">
        <text>D-gluconate + ATP = 6-phospho-D-gluconate + ADP + H(+)</text>
        <dbReference type="Rhea" id="RHEA:19433"/>
        <dbReference type="ChEBI" id="CHEBI:15378"/>
        <dbReference type="ChEBI" id="CHEBI:18391"/>
        <dbReference type="ChEBI" id="CHEBI:30616"/>
        <dbReference type="ChEBI" id="CHEBI:58759"/>
        <dbReference type="ChEBI" id="CHEBI:456216"/>
        <dbReference type="EC" id="2.7.1.12"/>
    </reaction>
</comment>
<reference evidence="11 12" key="1">
    <citation type="journal article" date="2016" name="Proc. Natl. Acad. Sci. U.S.A.">
        <title>Comparative genomics of biotechnologically important yeasts.</title>
        <authorList>
            <person name="Riley R."/>
            <person name="Haridas S."/>
            <person name="Wolfe K.H."/>
            <person name="Lopes M.R."/>
            <person name="Hittinger C.T."/>
            <person name="Goeker M."/>
            <person name="Salamov A.A."/>
            <person name="Wisecaver J.H."/>
            <person name="Long T.M."/>
            <person name="Calvey C.H."/>
            <person name="Aerts A.L."/>
            <person name="Barry K.W."/>
            <person name="Choi C."/>
            <person name="Clum A."/>
            <person name="Coughlan A.Y."/>
            <person name="Deshpande S."/>
            <person name="Douglass A.P."/>
            <person name="Hanson S.J."/>
            <person name="Klenk H.-P."/>
            <person name="LaButti K.M."/>
            <person name="Lapidus A."/>
            <person name="Lindquist E.A."/>
            <person name="Lipzen A.M."/>
            <person name="Meier-Kolthoff J.P."/>
            <person name="Ohm R.A."/>
            <person name="Otillar R.P."/>
            <person name="Pangilinan J.L."/>
            <person name="Peng Y."/>
            <person name="Rokas A."/>
            <person name="Rosa C.A."/>
            <person name="Scheuner C."/>
            <person name="Sibirny A.A."/>
            <person name="Slot J.C."/>
            <person name="Stielow J.B."/>
            <person name="Sun H."/>
            <person name="Kurtzman C.P."/>
            <person name="Blackwell M."/>
            <person name="Grigoriev I.V."/>
            <person name="Jeffries T.W."/>
        </authorList>
    </citation>
    <scope>NUCLEOTIDE SEQUENCE [LARGE SCALE GENOMIC DNA]</scope>
    <source>
        <strain evidence="11 12">NRRL Y-2026</strain>
    </source>
</reference>
<evidence type="ECO:0000256" key="3">
    <source>
        <dbReference type="ARBA" id="ARBA00012054"/>
    </source>
</evidence>
<evidence type="ECO:0000256" key="8">
    <source>
        <dbReference type="ARBA" id="ARBA00048090"/>
    </source>
</evidence>
<keyword evidence="5 9" id="KW-0547">Nucleotide-binding</keyword>
<feature type="domain" description="APS kinase" evidence="10">
    <location>
        <begin position="2"/>
        <end position="102"/>
    </location>
</feature>
<evidence type="ECO:0000259" key="10">
    <source>
        <dbReference type="Pfam" id="PF01583"/>
    </source>
</evidence>
<gene>
    <name evidence="11" type="ORF">PICMEDRAFT_35017</name>
</gene>
<dbReference type="EMBL" id="KV454004">
    <property type="protein sequence ID" value="ODQ45608.1"/>
    <property type="molecule type" value="Genomic_DNA"/>
</dbReference>
<evidence type="ECO:0000256" key="7">
    <source>
        <dbReference type="ARBA" id="ARBA00022840"/>
    </source>
</evidence>
<evidence type="ECO:0000256" key="1">
    <source>
        <dbReference type="ARBA" id="ARBA00004875"/>
    </source>
</evidence>
<evidence type="ECO:0000256" key="6">
    <source>
        <dbReference type="ARBA" id="ARBA00022777"/>
    </source>
</evidence>
<evidence type="ECO:0000256" key="9">
    <source>
        <dbReference type="RuleBase" id="RU363066"/>
    </source>
</evidence>
<accession>A0A1E3NJ52</accession>
<dbReference type="EC" id="2.7.1.12" evidence="3 9"/>
<name>A0A1E3NJ52_9ASCO</name>
<proteinExistence type="inferred from homology"/>
<dbReference type="OrthoDB" id="275177at2759"/>
<comment type="similarity">
    <text evidence="2 9">Belongs to the gluconokinase GntK/GntV family.</text>
</comment>
<dbReference type="STRING" id="763406.A0A1E3NJ52"/>
<dbReference type="SUPFAM" id="SSF52540">
    <property type="entry name" value="P-loop containing nucleoside triphosphate hydrolases"/>
    <property type="match status" value="1"/>
</dbReference>